<name>A0A1C7NCM7_9FUNG</name>
<dbReference type="InterPro" id="IPR018108">
    <property type="entry name" value="MCP_transmembrane"/>
</dbReference>
<dbReference type="InterPro" id="IPR023395">
    <property type="entry name" value="MCP_dom_sf"/>
</dbReference>
<comment type="similarity">
    <text evidence="7">Belongs to the mitochondrial carrier (TC 2.A.29) family.</text>
</comment>
<feature type="transmembrane region" description="Helical" evidence="8">
    <location>
        <begin position="35"/>
        <end position="58"/>
    </location>
</feature>
<evidence type="ECO:0000313" key="10">
    <source>
        <dbReference type="Proteomes" id="UP000093000"/>
    </source>
</evidence>
<accession>A0A1C7NCM7</accession>
<dbReference type="GO" id="GO:0016020">
    <property type="term" value="C:membrane"/>
    <property type="evidence" value="ECO:0007669"/>
    <property type="project" value="UniProtKB-SubCell"/>
</dbReference>
<dbReference type="Gene3D" id="1.50.40.10">
    <property type="entry name" value="Mitochondrial carrier domain"/>
    <property type="match status" value="1"/>
</dbReference>
<evidence type="ECO:0000256" key="8">
    <source>
        <dbReference type="SAM" id="Phobius"/>
    </source>
</evidence>
<proteinExistence type="inferred from homology"/>
<evidence type="ECO:0000313" key="9">
    <source>
        <dbReference type="EMBL" id="OBZ86700.1"/>
    </source>
</evidence>
<dbReference type="Proteomes" id="UP000093000">
    <property type="component" value="Unassembled WGS sequence"/>
</dbReference>
<dbReference type="SUPFAM" id="SSF103506">
    <property type="entry name" value="Mitochondrial carrier"/>
    <property type="match status" value="1"/>
</dbReference>
<keyword evidence="3" id="KW-0677">Repeat</keyword>
<evidence type="ECO:0000256" key="5">
    <source>
        <dbReference type="ARBA" id="ARBA00023136"/>
    </source>
</evidence>
<dbReference type="InParanoid" id="A0A1C7NCM7"/>
<evidence type="ECO:0000256" key="3">
    <source>
        <dbReference type="ARBA" id="ARBA00022737"/>
    </source>
</evidence>
<evidence type="ECO:0000256" key="7">
    <source>
        <dbReference type="RuleBase" id="RU000488"/>
    </source>
</evidence>
<reference evidence="9 10" key="1">
    <citation type="submission" date="2016-03" db="EMBL/GenBank/DDBJ databases">
        <title>Choanephora cucurbitarum.</title>
        <authorList>
            <person name="Min B."/>
            <person name="Park H."/>
            <person name="Park J.-H."/>
            <person name="Shin H.-D."/>
            <person name="Choi I.-G."/>
        </authorList>
    </citation>
    <scope>NUCLEOTIDE SEQUENCE [LARGE SCALE GENOMIC DNA]</scope>
    <source>
        <strain evidence="9 10">KUS-F28377</strain>
    </source>
</reference>
<keyword evidence="4 8" id="KW-1133">Transmembrane helix</keyword>
<evidence type="ECO:0000256" key="2">
    <source>
        <dbReference type="ARBA" id="ARBA00022692"/>
    </source>
</evidence>
<dbReference type="EMBL" id="LUGH01000279">
    <property type="protein sequence ID" value="OBZ86700.1"/>
    <property type="molecule type" value="Genomic_DNA"/>
</dbReference>
<keyword evidence="5 6" id="KW-0472">Membrane</keyword>
<keyword evidence="7" id="KW-0813">Transport</keyword>
<keyword evidence="10" id="KW-1185">Reference proteome</keyword>
<dbReference type="PANTHER" id="PTHR24089">
    <property type="entry name" value="SOLUTE CARRIER FAMILY 25"/>
    <property type="match status" value="1"/>
</dbReference>
<feature type="non-terminal residue" evidence="9">
    <location>
        <position position="1"/>
    </location>
</feature>
<evidence type="ECO:0000256" key="6">
    <source>
        <dbReference type="PROSITE-ProRule" id="PRU00282"/>
    </source>
</evidence>
<organism evidence="9 10">
    <name type="scientific">Choanephora cucurbitarum</name>
    <dbReference type="NCBI Taxonomy" id="101091"/>
    <lineage>
        <taxon>Eukaryota</taxon>
        <taxon>Fungi</taxon>
        <taxon>Fungi incertae sedis</taxon>
        <taxon>Mucoromycota</taxon>
        <taxon>Mucoromycotina</taxon>
        <taxon>Mucoromycetes</taxon>
        <taxon>Mucorales</taxon>
        <taxon>Mucorineae</taxon>
        <taxon>Choanephoraceae</taxon>
        <taxon>Choanephoroideae</taxon>
        <taxon>Choanephora</taxon>
    </lineage>
</organism>
<comment type="subcellular location">
    <subcellularLocation>
        <location evidence="1">Membrane</location>
        <topology evidence="1">Multi-pass membrane protein</topology>
    </subcellularLocation>
</comment>
<evidence type="ECO:0000256" key="4">
    <source>
        <dbReference type="ARBA" id="ARBA00022989"/>
    </source>
</evidence>
<protein>
    <submittedName>
        <fullName evidence="9">Uncharacterized protein</fullName>
    </submittedName>
</protein>
<dbReference type="Pfam" id="PF00153">
    <property type="entry name" value="Mito_carr"/>
    <property type="match status" value="1"/>
</dbReference>
<keyword evidence="2 6" id="KW-0812">Transmembrane</keyword>
<dbReference type="AlphaFoldDB" id="A0A1C7NCM7"/>
<feature type="repeat" description="Solcar" evidence="6">
    <location>
        <begin position="1"/>
        <end position="64"/>
    </location>
</feature>
<gene>
    <name evidence="9" type="ORF">A0J61_05258</name>
</gene>
<dbReference type="PROSITE" id="PS50920">
    <property type="entry name" value="SOLCAR"/>
    <property type="match status" value="1"/>
</dbReference>
<comment type="caution">
    <text evidence="9">The sequence shown here is derived from an EMBL/GenBank/DDBJ whole genome shotgun (WGS) entry which is preliminary data.</text>
</comment>
<evidence type="ECO:0000256" key="1">
    <source>
        <dbReference type="ARBA" id="ARBA00004141"/>
    </source>
</evidence>
<dbReference type="STRING" id="101091.A0A1C7NCM7"/>
<dbReference type="OrthoDB" id="270584at2759"/>
<sequence length="67" mass="7875">VIRRRMQVGGLLDPDKFVRFTETAKEIYRIKGFKGYYVGLSIGYIKVVPMVAVSFAVYERMKRWLDI</sequence>